<dbReference type="EMBL" id="CP118101">
    <property type="protein sequence ID" value="WDH83562.1"/>
    <property type="molecule type" value="Genomic_DNA"/>
</dbReference>
<dbReference type="RefSeq" id="WP_047913358.1">
    <property type="nucleotide sequence ID" value="NZ_CP118101.1"/>
</dbReference>
<evidence type="ECO:0000313" key="1">
    <source>
        <dbReference type="EMBL" id="WDH83562.1"/>
    </source>
</evidence>
<accession>A0AAX3N1V4</accession>
<protein>
    <submittedName>
        <fullName evidence="1">Uncharacterized protein</fullName>
    </submittedName>
</protein>
<gene>
    <name evidence="1" type="ORF">PUW23_04805</name>
</gene>
<sequence length="143" mass="16877">MQLLLEKYPRGDKLMDIYDTEEDAAGLYITGPITREESSHPFRHPFVYQVYPEEGSFEINDEIKHAPPMLYHVNKKCVVELFKYLSSNMEIGEDVELYCCWAHGQKRFSDAPKKELDLVIDLSTFHLGNEFEWKERQHIHVNK</sequence>
<dbReference type="AlphaFoldDB" id="A0AAX3N1V4"/>
<reference evidence="1" key="1">
    <citation type="submission" date="2023-02" db="EMBL/GenBank/DDBJ databases">
        <title>Pathogen: clinical or host-associated sample.</title>
        <authorList>
            <person name="Hergert J."/>
            <person name="Casey R."/>
            <person name="Wagner J."/>
            <person name="Young E.L."/>
            <person name="Oakeson K.F."/>
        </authorList>
    </citation>
    <scope>NUCLEOTIDE SEQUENCE</scope>
    <source>
        <strain evidence="1">2022CK-00830</strain>
    </source>
</reference>
<proteinExistence type="predicted"/>
<dbReference type="Proteomes" id="UP001220962">
    <property type="component" value="Chromosome"/>
</dbReference>
<organism evidence="1 2">
    <name type="scientific">Paenibacillus urinalis</name>
    <dbReference type="NCBI Taxonomy" id="521520"/>
    <lineage>
        <taxon>Bacteria</taxon>
        <taxon>Bacillati</taxon>
        <taxon>Bacillota</taxon>
        <taxon>Bacilli</taxon>
        <taxon>Bacillales</taxon>
        <taxon>Paenibacillaceae</taxon>
        <taxon>Paenibacillus</taxon>
    </lineage>
</organism>
<name>A0AAX3N1V4_9BACL</name>
<evidence type="ECO:0000313" key="2">
    <source>
        <dbReference type="Proteomes" id="UP001220962"/>
    </source>
</evidence>